<dbReference type="InterPro" id="IPR036873">
    <property type="entry name" value="Rhodanese-like_dom_sf"/>
</dbReference>
<dbReference type="Gene3D" id="3.40.250.10">
    <property type="entry name" value="Rhodanese-like domain"/>
    <property type="match status" value="2"/>
</dbReference>
<dbReference type="PANTHER" id="PTHR11364:SF30">
    <property type="entry name" value="RHODANESE DOMAIN-CONTAINING PROTEIN"/>
    <property type="match status" value="1"/>
</dbReference>
<protein>
    <submittedName>
        <fullName evidence="6">Sulfurtransferase</fullName>
    </submittedName>
</protein>
<reference evidence="4 5" key="2">
    <citation type="submission" date="2018-11" db="EMBL/GenBank/DDBJ databases">
        <authorList>
            <consortium name="Pathogen Informatics"/>
        </authorList>
    </citation>
    <scope>NUCLEOTIDE SEQUENCE [LARGE SCALE GENOMIC DNA]</scope>
</reference>
<dbReference type="WBParaSite" id="GPUH_0001289301-mRNA-1">
    <property type="protein sequence ID" value="GPUH_0001289301-mRNA-1"/>
    <property type="gene ID" value="GPUH_0001289301"/>
</dbReference>
<evidence type="ECO:0000313" key="4">
    <source>
        <dbReference type="EMBL" id="VDN21207.1"/>
    </source>
</evidence>
<dbReference type="GO" id="GO:0004792">
    <property type="term" value="F:thiosulfate-cyanide sulfurtransferase activity"/>
    <property type="evidence" value="ECO:0007669"/>
    <property type="project" value="TreeGrafter"/>
</dbReference>
<keyword evidence="5" id="KW-1185">Reference proteome</keyword>
<dbReference type="OrthoDB" id="270167at2759"/>
<feature type="domain" description="Rhodanese" evidence="3">
    <location>
        <begin position="174"/>
        <end position="259"/>
    </location>
</feature>
<dbReference type="InterPro" id="IPR045078">
    <property type="entry name" value="TST/MPST-like"/>
</dbReference>
<accession>A0A183DVY8</accession>
<dbReference type="Proteomes" id="UP000271098">
    <property type="component" value="Unassembled WGS sequence"/>
</dbReference>
<dbReference type="Pfam" id="PF00581">
    <property type="entry name" value="Rhodanese"/>
    <property type="match status" value="2"/>
</dbReference>
<organism evidence="6">
    <name type="scientific">Gongylonema pulchrum</name>
    <dbReference type="NCBI Taxonomy" id="637853"/>
    <lineage>
        <taxon>Eukaryota</taxon>
        <taxon>Metazoa</taxon>
        <taxon>Ecdysozoa</taxon>
        <taxon>Nematoda</taxon>
        <taxon>Chromadorea</taxon>
        <taxon>Rhabditida</taxon>
        <taxon>Spirurina</taxon>
        <taxon>Spiruromorpha</taxon>
        <taxon>Spiruroidea</taxon>
        <taxon>Gongylonematidae</taxon>
        <taxon>Gongylonema</taxon>
    </lineage>
</organism>
<dbReference type="AlphaFoldDB" id="A0A183DVY8"/>
<reference evidence="6" key="1">
    <citation type="submission" date="2016-06" db="UniProtKB">
        <authorList>
            <consortium name="WormBaseParasite"/>
        </authorList>
    </citation>
    <scope>IDENTIFICATION</scope>
</reference>
<dbReference type="SMART" id="SM00450">
    <property type="entry name" value="RHOD"/>
    <property type="match status" value="2"/>
</dbReference>
<dbReference type="SUPFAM" id="SSF52821">
    <property type="entry name" value="Rhodanese/Cell cycle control phosphatase"/>
    <property type="match status" value="2"/>
</dbReference>
<keyword evidence="1" id="KW-0808">Transferase</keyword>
<evidence type="ECO:0000259" key="3">
    <source>
        <dbReference type="PROSITE" id="PS50206"/>
    </source>
</evidence>
<dbReference type="GO" id="GO:0005739">
    <property type="term" value="C:mitochondrion"/>
    <property type="evidence" value="ECO:0007669"/>
    <property type="project" value="TreeGrafter"/>
</dbReference>
<dbReference type="EMBL" id="UYRT01079687">
    <property type="protein sequence ID" value="VDN21207.1"/>
    <property type="molecule type" value="Genomic_DNA"/>
</dbReference>
<feature type="domain" description="Rhodanese" evidence="3">
    <location>
        <begin position="19"/>
        <end position="112"/>
    </location>
</feature>
<keyword evidence="2" id="KW-0677">Repeat</keyword>
<gene>
    <name evidence="4" type="ORF">GPUH_LOCUS12879</name>
</gene>
<proteinExistence type="predicted"/>
<evidence type="ECO:0000313" key="6">
    <source>
        <dbReference type="WBParaSite" id="GPUH_0001289301-mRNA-1"/>
    </source>
</evidence>
<sequence>MITKRKLCLFEASTDRIEESRREYREEHIESARLLQFSNLSENGAPIHPLQFQRYARGLGVDADCYVIIYDRGELIWATHAYWTFTLFGHPKVLLYSGGLSEWRKLKANSAQYKTESGIDTYLQRNGHFRAEWNSAVICTFDDVLTNTELRTHDLVDAQDREQYNGMSPDAVYGHIRSAINIPAEDVYNWHEQSWPNKSDLKSLLLYKGLNGTKPVIVYSATAIRSSLTWFALKKSGYNSSIYFGSWPEWLIRAPEFLKIIPKKKL</sequence>
<evidence type="ECO:0000256" key="1">
    <source>
        <dbReference type="ARBA" id="ARBA00022679"/>
    </source>
</evidence>
<dbReference type="InterPro" id="IPR001763">
    <property type="entry name" value="Rhodanese-like_dom"/>
</dbReference>
<dbReference type="PANTHER" id="PTHR11364">
    <property type="entry name" value="THIOSULFATE SULFERTANSFERASE"/>
    <property type="match status" value="1"/>
</dbReference>
<dbReference type="PROSITE" id="PS50206">
    <property type="entry name" value="RHODANESE_3"/>
    <property type="match status" value="2"/>
</dbReference>
<evidence type="ECO:0000313" key="5">
    <source>
        <dbReference type="Proteomes" id="UP000271098"/>
    </source>
</evidence>
<name>A0A183DVY8_9BILA</name>
<evidence type="ECO:0000256" key="2">
    <source>
        <dbReference type="ARBA" id="ARBA00022737"/>
    </source>
</evidence>